<dbReference type="InterPro" id="IPR036249">
    <property type="entry name" value="Thioredoxin-like_sf"/>
</dbReference>
<dbReference type="PANTHER" id="PTHR28630">
    <property type="match status" value="1"/>
</dbReference>
<feature type="compositionally biased region" description="Polar residues" evidence="1">
    <location>
        <begin position="1"/>
        <end position="44"/>
    </location>
</feature>
<accession>A0A1L7WL20</accession>
<organism evidence="2 3">
    <name type="scientific">Phialocephala subalpina</name>
    <dbReference type="NCBI Taxonomy" id="576137"/>
    <lineage>
        <taxon>Eukaryota</taxon>
        <taxon>Fungi</taxon>
        <taxon>Dikarya</taxon>
        <taxon>Ascomycota</taxon>
        <taxon>Pezizomycotina</taxon>
        <taxon>Leotiomycetes</taxon>
        <taxon>Helotiales</taxon>
        <taxon>Mollisiaceae</taxon>
        <taxon>Phialocephala</taxon>
        <taxon>Phialocephala fortinii species complex</taxon>
    </lineage>
</organism>
<protein>
    <recommendedName>
        <fullName evidence="4">Thioredoxin-like protein AAED1</fullName>
    </recommendedName>
</protein>
<feature type="region of interest" description="Disordered" evidence="1">
    <location>
        <begin position="237"/>
        <end position="267"/>
    </location>
</feature>
<dbReference type="Proteomes" id="UP000184330">
    <property type="component" value="Unassembled WGS sequence"/>
</dbReference>
<feature type="region of interest" description="Disordered" evidence="1">
    <location>
        <begin position="1"/>
        <end position="63"/>
    </location>
</feature>
<keyword evidence="3" id="KW-1185">Reference proteome</keyword>
<dbReference type="AlphaFoldDB" id="A0A1L7WL20"/>
<evidence type="ECO:0000313" key="3">
    <source>
        <dbReference type="Proteomes" id="UP000184330"/>
    </source>
</evidence>
<gene>
    <name evidence="2" type="ORF">PAC_03345</name>
</gene>
<sequence>MAISSTTTYVQESTMQSASAHPPSSEQNMTDSAHSSNSKSSLETADTAVNDPSEPELDFAGDVKTDNKLPSLKTLKRIENLPVLDEDGKTVLFKNLYTGPNVARRVMVIFIRHFFCGNCQEYIRTLTRSHISPSSLLRLPTPTSLIVIGHGDPSLIPMYRAETSCPFPIFADPTKKLYDELGMMRTLNLGTRPEYQRKELFNIMVRSFVLSLKMLKGGQALKGGDYHQVGGEFLFEPIDPDSPSPVSSPEGEQRKQLGVGEGKNGAGAGEEKHVIWCHRMRNTRDHAEIPELREVLGFDGNGESTPTGVNAKRWREALRKRKGTGLSVSSVSAVQVKESGVGA</sequence>
<evidence type="ECO:0000313" key="2">
    <source>
        <dbReference type="EMBL" id="CZR53467.1"/>
    </source>
</evidence>
<name>A0A1L7WL20_9HELO</name>
<evidence type="ECO:0000256" key="1">
    <source>
        <dbReference type="SAM" id="MobiDB-lite"/>
    </source>
</evidence>
<dbReference type="EMBL" id="FJOG01000003">
    <property type="protein sequence ID" value="CZR53467.1"/>
    <property type="molecule type" value="Genomic_DNA"/>
</dbReference>
<dbReference type="Gene3D" id="3.40.30.10">
    <property type="entry name" value="Glutaredoxin"/>
    <property type="match status" value="1"/>
</dbReference>
<reference evidence="2 3" key="1">
    <citation type="submission" date="2016-03" db="EMBL/GenBank/DDBJ databases">
        <authorList>
            <person name="Ploux O."/>
        </authorList>
    </citation>
    <scope>NUCLEOTIDE SEQUENCE [LARGE SCALE GENOMIC DNA]</scope>
    <source>
        <strain evidence="2 3">UAMH 11012</strain>
    </source>
</reference>
<dbReference type="Pfam" id="PF13911">
    <property type="entry name" value="AhpC-TSA_2"/>
    <property type="match status" value="1"/>
</dbReference>
<evidence type="ECO:0008006" key="4">
    <source>
        <dbReference type="Google" id="ProtNLM"/>
    </source>
</evidence>
<dbReference type="InterPro" id="IPR032801">
    <property type="entry name" value="PXL2A/B/C"/>
</dbReference>
<dbReference type="CDD" id="cd02970">
    <property type="entry name" value="PRX_like2"/>
    <property type="match status" value="1"/>
</dbReference>
<proteinExistence type="predicted"/>
<dbReference type="SUPFAM" id="SSF52833">
    <property type="entry name" value="Thioredoxin-like"/>
    <property type="match status" value="1"/>
</dbReference>
<dbReference type="PANTHER" id="PTHR28630:SF3">
    <property type="entry name" value="PEROXIREDOXIN-LIKE 2C"/>
    <property type="match status" value="1"/>
</dbReference>
<dbReference type="OrthoDB" id="40334at2759"/>
<dbReference type="STRING" id="576137.A0A1L7WL20"/>
<dbReference type="FunFam" id="3.40.30.10:FF:000404">
    <property type="entry name" value="WGS project CABT00000000 data, contig 2.14"/>
    <property type="match status" value="1"/>
</dbReference>